<sequence>MSADRTSSTGTPSTGDPRGRSQRSPRRTPTGPEGTAPQEPPAPPLPVKAAGWMALVEGVVGLLFAVYLVIAQASGFHDDNVQIAGAGSEAWGYGYGTAIWFIVIGGFVAAAGWALSRGRRWGRAPVTMVHVILLLIAYYMVKSSRWDLAVPTAVIAVAGLALLFNPVSVEWAARRFRDRR</sequence>
<dbReference type="EMBL" id="JACHWT010000003">
    <property type="protein sequence ID" value="MBB3115684.1"/>
    <property type="molecule type" value="Genomic_DNA"/>
</dbReference>
<dbReference type="Proteomes" id="UP000612712">
    <property type="component" value="Unassembled WGS sequence"/>
</dbReference>
<feature type="transmembrane region" description="Helical" evidence="2">
    <location>
        <begin position="122"/>
        <end position="141"/>
    </location>
</feature>
<feature type="transmembrane region" description="Helical" evidence="2">
    <location>
        <begin position="90"/>
        <end position="115"/>
    </location>
</feature>
<evidence type="ECO:0000256" key="1">
    <source>
        <dbReference type="SAM" id="MobiDB-lite"/>
    </source>
</evidence>
<proteinExistence type="predicted"/>
<dbReference type="AlphaFoldDB" id="A0A8H9Y6H2"/>
<dbReference type="GeneID" id="60807920"/>
<gene>
    <name evidence="3" type="ORF">FHU32_000900</name>
</gene>
<reference evidence="3" key="1">
    <citation type="submission" date="2020-08" db="EMBL/GenBank/DDBJ databases">
        <title>Sequencing the genomes of 1000 actinobacteria strains.</title>
        <authorList>
            <person name="Klenk H.-P."/>
        </authorList>
    </citation>
    <scope>NUCLEOTIDE SEQUENCE</scope>
    <source>
        <strain evidence="3">DSM 20582</strain>
    </source>
</reference>
<keyword evidence="2" id="KW-0472">Membrane</keyword>
<feature type="transmembrane region" description="Helical" evidence="2">
    <location>
        <begin position="49"/>
        <end position="70"/>
    </location>
</feature>
<protein>
    <submittedName>
        <fullName evidence="3">Peptidoglycan/LPS O-acetylase OafA/YrhL</fullName>
    </submittedName>
</protein>
<dbReference type="RefSeq" id="WP_232625821.1">
    <property type="nucleotide sequence ID" value="NZ_AENJ01000109.1"/>
</dbReference>
<evidence type="ECO:0000256" key="2">
    <source>
        <dbReference type="SAM" id="Phobius"/>
    </source>
</evidence>
<feature type="transmembrane region" description="Helical" evidence="2">
    <location>
        <begin position="153"/>
        <end position="173"/>
    </location>
</feature>
<accession>A0A8H9Y6H2</accession>
<evidence type="ECO:0000313" key="4">
    <source>
        <dbReference type="Proteomes" id="UP000612712"/>
    </source>
</evidence>
<evidence type="ECO:0000313" key="3">
    <source>
        <dbReference type="EMBL" id="MBB3115684.1"/>
    </source>
</evidence>
<keyword evidence="2" id="KW-1133">Transmembrane helix</keyword>
<feature type="compositionally biased region" description="Low complexity" evidence="1">
    <location>
        <begin position="1"/>
        <end position="16"/>
    </location>
</feature>
<keyword evidence="2" id="KW-0812">Transmembrane</keyword>
<organism evidence="3 4">
    <name type="scientific">Corynebacterium bovis DSM 20582 = CIP 54.80</name>
    <dbReference type="NCBI Taxonomy" id="927655"/>
    <lineage>
        <taxon>Bacteria</taxon>
        <taxon>Bacillati</taxon>
        <taxon>Actinomycetota</taxon>
        <taxon>Actinomycetes</taxon>
        <taxon>Mycobacteriales</taxon>
        <taxon>Corynebacteriaceae</taxon>
        <taxon>Corynebacterium</taxon>
    </lineage>
</organism>
<comment type="caution">
    <text evidence="3">The sequence shown here is derived from an EMBL/GenBank/DDBJ whole genome shotgun (WGS) entry which is preliminary data.</text>
</comment>
<feature type="region of interest" description="Disordered" evidence="1">
    <location>
        <begin position="1"/>
        <end position="43"/>
    </location>
</feature>
<name>A0A8H9Y6H2_9CORY</name>